<keyword evidence="4" id="KW-1185">Reference proteome</keyword>
<dbReference type="OrthoDB" id="405906at2759"/>
<evidence type="ECO:0000313" key="4">
    <source>
        <dbReference type="Proteomes" id="UP000326924"/>
    </source>
</evidence>
<dbReference type="InterPro" id="IPR010730">
    <property type="entry name" value="HET"/>
</dbReference>
<evidence type="ECO:0000313" key="3">
    <source>
        <dbReference type="EMBL" id="KAA8909376.1"/>
    </source>
</evidence>
<proteinExistence type="predicted"/>
<dbReference type="PANTHER" id="PTHR33112:SF12">
    <property type="entry name" value="HETEROKARYON INCOMPATIBILITY DOMAIN-CONTAINING PROTEIN"/>
    <property type="match status" value="1"/>
</dbReference>
<gene>
    <name evidence="3" type="ORF">FN846DRAFT_888990</name>
</gene>
<accession>A0A5J5F1K2</accession>
<dbReference type="InParanoid" id="A0A5J5F1K2"/>
<dbReference type="AlphaFoldDB" id="A0A5J5F1K2"/>
<dbReference type="Pfam" id="PF06985">
    <property type="entry name" value="HET"/>
    <property type="match status" value="1"/>
</dbReference>
<dbReference type="Proteomes" id="UP000326924">
    <property type="component" value="Unassembled WGS sequence"/>
</dbReference>
<comment type="caution">
    <text evidence="3">The sequence shown here is derived from an EMBL/GenBank/DDBJ whole genome shotgun (WGS) entry which is preliminary data.</text>
</comment>
<evidence type="ECO:0000256" key="1">
    <source>
        <dbReference type="SAM" id="MobiDB-lite"/>
    </source>
</evidence>
<feature type="region of interest" description="Disordered" evidence="1">
    <location>
        <begin position="18"/>
        <end position="38"/>
    </location>
</feature>
<reference evidence="3 4" key="1">
    <citation type="submission" date="2019-09" db="EMBL/GenBank/DDBJ databases">
        <title>Draft genome of the ectomycorrhizal ascomycete Sphaerosporella brunnea.</title>
        <authorList>
            <consortium name="DOE Joint Genome Institute"/>
            <person name="Benucci G.M."/>
            <person name="Marozzi G."/>
            <person name="Antonielli L."/>
            <person name="Sanchez S."/>
            <person name="Marco P."/>
            <person name="Wang X."/>
            <person name="Falini L.B."/>
            <person name="Barry K."/>
            <person name="Haridas S."/>
            <person name="Lipzen A."/>
            <person name="Labutti K."/>
            <person name="Grigoriev I.V."/>
            <person name="Murat C."/>
            <person name="Martin F."/>
            <person name="Albertini E."/>
            <person name="Donnini D."/>
            <person name="Bonito G."/>
        </authorList>
    </citation>
    <scope>NUCLEOTIDE SEQUENCE [LARGE SCALE GENOMIC DNA]</scope>
    <source>
        <strain evidence="3 4">Sb_GMNB300</strain>
    </source>
</reference>
<organism evidence="3 4">
    <name type="scientific">Sphaerosporella brunnea</name>
    <dbReference type="NCBI Taxonomy" id="1250544"/>
    <lineage>
        <taxon>Eukaryota</taxon>
        <taxon>Fungi</taxon>
        <taxon>Dikarya</taxon>
        <taxon>Ascomycota</taxon>
        <taxon>Pezizomycotina</taxon>
        <taxon>Pezizomycetes</taxon>
        <taxon>Pezizales</taxon>
        <taxon>Pyronemataceae</taxon>
        <taxon>Sphaerosporella</taxon>
    </lineage>
</organism>
<evidence type="ECO:0000259" key="2">
    <source>
        <dbReference type="Pfam" id="PF06985"/>
    </source>
</evidence>
<dbReference type="EMBL" id="VXIS01000058">
    <property type="protein sequence ID" value="KAA8909376.1"/>
    <property type="molecule type" value="Genomic_DNA"/>
</dbReference>
<feature type="domain" description="Heterokaryon incompatibility" evidence="2">
    <location>
        <begin position="282"/>
        <end position="429"/>
    </location>
</feature>
<name>A0A5J5F1K2_9PEZI</name>
<protein>
    <submittedName>
        <fullName evidence="3">Heterokaryon incompatibility protein-domain-containing protein</fullName>
    </submittedName>
</protein>
<feature type="compositionally biased region" description="Acidic residues" evidence="1">
    <location>
        <begin position="29"/>
        <end position="38"/>
    </location>
</feature>
<dbReference type="PANTHER" id="PTHR33112">
    <property type="entry name" value="DOMAIN PROTEIN, PUTATIVE-RELATED"/>
    <property type="match status" value="1"/>
</dbReference>
<sequence length="796" mass="88543">MKRLLSACGFVPETGSCNDTSLSEHDHEDDNESEISDDEIGASGKLSQLIVSTKRLLGLPLAGERKAIPPLRPIPSYALSGERVLCDVCEALEITRAKFVIQPGDDDAEFAAIRELGFLDEIINKPKCPLCRLVLAACGGHRLQAAAPSGVRVKVQLFWGLDGLTTASSEVPQVRCLGIVTHIERAEGSATLGMLTNDRAHIVLMGNDAPGPLKLFLGRPLQQEQIDFRLVKRWIQMCETWHGSECEEPVVPLRHDPTEMAWFRLIDVCRQCLVRAPKKCKYLALSYVWGRVDSLNTVKKNVQAFEKRGGLARVRDRIPKTIADAMELTQRLGMRYLWVDSLCIVQDDLDTKTEAIAAMDLVYGGAFLTVVAATGDNANAGLPGVGPNSRGVQQVIEEVAAELRLSAPPHWSDTLDRSVYDSRAWTYQERFFSKRCLLFLDGQIVFKCRDTAWREDIVMEDESIIASHHSSGKRISGAPDIDPIGAYVGTLWEYSGRSLTYHSDIFNAFAGLSRCLGPELESDWCFGLPEVVFDWALLWDARDGKAQRRSGAPSWSWAGWVGRVQLATFGLGTLEKVGTWLSTHTWIIWYHRNIDSTDCRLLFTAPETASSSTTNLYGGPALNQQRFPFLNCTRTKPTLRILKEPPKYIDPLSSVPATGFLQFWTVSATFYISAGKEARGTARGYCYCDILDRNGLLAGKIFVPADWYSKNAPGEHELLLLSEGKDLALKEEGYNAVVEAAKYEDEQDVGEWNIYNVMLTQWCGEWAERVAIGGLYRRALKQALSPGPQWKEIVLA</sequence>